<name>A0A2C9UMV5_MANES</name>
<evidence type="ECO:0000313" key="1">
    <source>
        <dbReference type="EMBL" id="OAY32341.1"/>
    </source>
</evidence>
<dbReference type="AlphaFoldDB" id="A0A2C9UMV5"/>
<protein>
    <submittedName>
        <fullName evidence="1">Uncharacterized protein</fullName>
    </submittedName>
</protein>
<dbReference type="EMBL" id="CM004399">
    <property type="protein sequence ID" value="OAY32341.1"/>
    <property type="molecule type" value="Genomic_DNA"/>
</dbReference>
<gene>
    <name evidence="1" type="ORF">MANES_13G010900</name>
</gene>
<sequence>MVKGNWGTVSLRLKKVLGFCKITFQRYWIEKVLTNWFWLDVSVYGDWDGRVLVCNRVCLVGKRDSFVRLILCS</sequence>
<organism evidence="1">
    <name type="scientific">Manihot esculenta</name>
    <name type="common">Cassava</name>
    <name type="synonym">Jatropha manihot</name>
    <dbReference type="NCBI Taxonomy" id="3983"/>
    <lineage>
        <taxon>Eukaryota</taxon>
        <taxon>Viridiplantae</taxon>
        <taxon>Streptophyta</taxon>
        <taxon>Embryophyta</taxon>
        <taxon>Tracheophyta</taxon>
        <taxon>Spermatophyta</taxon>
        <taxon>Magnoliopsida</taxon>
        <taxon>eudicotyledons</taxon>
        <taxon>Gunneridae</taxon>
        <taxon>Pentapetalae</taxon>
        <taxon>rosids</taxon>
        <taxon>fabids</taxon>
        <taxon>Malpighiales</taxon>
        <taxon>Euphorbiaceae</taxon>
        <taxon>Crotonoideae</taxon>
        <taxon>Manihoteae</taxon>
        <taxon>Manihot</taxon>
    </lineage>
</organism>
<reference evidence="1" key="1">
    <citation type="submission" date="2016-02" db="EMBL/GenBank/DDBJ databases">
        <title>WGS assembly of Manihot esculenta.</title>
        <authorList>
            <person name="Bredeson J.V."/>
            <person name="Prochnik S.E."/>
            <person name="Lyons J.B."/>
            <person name="Schmutz J."/>
            <person name="Grimwood J."/>
            <person name="Vrebalov J."/>
            <person name="Bart R.S."/>
            <person name="Amuge T."/>
            <person name="Ferguson M.E."/>
            <person name="Green R."/>
            <person name="Putnam N."/>
            <person name="Stites J."/>
            <person name="Rounsley S."/>
            <person name="Rokhsar D.S."/>
        </authorList>
    </citation>
    <scope>NUCLEOTIDE SEQUENCE [LARGE SCALE GENOMIC DNA]</scope>
    <source>
        <tissue evidence="1">Leaf</tissue>
    </source>
</reference>
<accession>A0A2C9UMV5</accession>
<proteinExistence type="predicted"/>